<dbReference type="InterPro" id="IPR001849">
    <property type="entry name" value="PH_domain"/>
</dbReference>
<sequence length="270" mass="29686">MSKPGSDELLRQNVFSSIHMSTQVKMGQVSMSYPSCSFCGKTGKGGSRKVRQCYFSLYTNSSESFVVWYKKQDGEPKGMLWLKSCCVRRGAECSAEATMPIELISKGCRGRCSYTLRFSNRGTAEEWYRSLRSESRKNGSGGSTGADIDEYDPFSSDSGEDSNPLDEIFSESPSSREQGLTVTKTRRKISSPSFPKRQSPDNKKQTPGSSKKRFQIPSSFTAAIIDRKVSLPAVSTVYSGSAIEGPSSPVFDSDIMGRWSSWPVKVGGHS</sequence>
<dbReference type="SUPFAM" id="SSF50729">
    <property type="entry name" value="PH domain-like"/>
    <property type="match status" value="1"/>
</dbReference>
<reference evidence="3" key="1">
    <citation type="submission" date="2017-05" db="UniProtKB">
        <authorList>
            <consortium name="EnsemblMetazoa"/>
        </authorList>
    </citation>
    <scope>IDENTIFICATION</scope>
</reference>
<dbReference type="Pfam" id="PF00169">
    <property type="entry name" value="PH"/>
    <property type="match status" value="1"/>
</dbReference>
<proteinExistence type="predicted"/>
<feature type="domain" description="PH" evidence="2">
    <location>
        <begin position="23"/>
        <end position="138"/>
    </location>
</feature>
<organism evidence="3">
    <name type="scientific">Amphimedon queenslandica</name>
    <name type="common">Sponge</name>
    <dbReference type="NCBI Taxonomy" id="400682"/>
    <lineage>
        <taxon>Eukaryota</taxon>
        <taxon>Metazoa</taxon>
        <taxon>Porifera</taxon>
        <taxon>Demospongiae</taxon>
        <taxon>Heteroscleromorpha</taxon>
        <taxon>Haplosclerida</taxon>
        <taxon>Niphatidae</taxon>
        <taxon>Amphimedon</taxon>
    </lineage>
</organism>
<feature type="region of interest" description="Disordered" evidence="1">
    <location>
        <begin position="132"/>
        <end position="215"/>
    </location>
</feature>
<evidence type="ECO:0000256" key="1">
    <source>
        <dbReference type="SAM" id="MobiDB-lite"/>
    </source>
</evidence>
<feature type="compositionally biased region" description="Acidic residues" evidence="1">
    <location>
        <begin position="147"/>
        <end position="164"/>
    </location>
</feature>
<dbReference type="InParanoid" id="A0A1X7VL50"/>
<evidence type="ECO:0000313" key="3">
    <source>
        <dbReference type="EnsemblMetazoa" id="Aqu2.1.40782_001"/>
    </source>
</evidence>
<accession>A0A1X7VL50</accession>
<dbReference type="CDD" id="cd00821">
    <property type="entry name" value="PH"/>
    <property type="match status" value="1"/>
</dbReference>
<dbReference type="InterPro" id="IPR011993">
    <property type="entry name" value="PH-like_dom_sf"/>
</dbReference>
<dbReference type="EnsemblMetazoa" id="Aqu2.1.40782_001">
    <property type="protein sequence ID" value="Aqu2.1.40782_001"/>
    <property type="gene ID" value="Aqu2.1.40782"/>
</dbReference>
<dbReference type="Gene3D" id="2.30.29.30">
    <property type="entry name" value="Pleckstrin-homology domain (PH domain)/Phosphotyrosine-binding domain (PTB)"/>
    <property type="match status" value="1"/>
</dbReference>
<protein>
    <recommendedName>
        <fullName evidence="2">PH domain-containing protein</fullName>
    </recommendedName>
</protein>
<name>A0A1X7VL50_AMPQE</name>
<dbReference type="SMART" id="SM00233">
    <property type="entry name" value="PH"/>
    <property type="match status" value="1"/>
</dbReference>
<evidence type="ECO:0000259" key="2">
    <source>
        <dbReference type="SMART" id="SM00233"/>
    </source>
</evidence>
<dbReference type="AlphaFoldDB" id="A0A1X7VL50"/>
<feature type="compositionally biased region" description="Polar residues" evidence="1">
    <location>
        <begin position="171"/>
        <end position="183"/>
    </location>
</feature>